<evidence type="ECO:0000256" key="1">
    <source>
        <dbReference type="PROSITE-ProRule" id="PRU00339"/>
    </source>
</evidence>
<comment type="caution">
    <text evidence="2">The sequence shown here is derived from an EMBL/GenBank/DDBJ whole genome shotgun (WGS) entry which is preliminary data.</text>
</comment>
<name>A0AAV0R4W6_9ROSI</name>
<organism evidence="2 3">
    <name type="scientific">Linum tenue</name>
    <dbReference type="NCBI Taxonomy" id="586396"/>
    <lineage>
        <taxon>Eukaryota</taxon>
        <taxon>Viridiplantae</taxon>
        <taxon>Streptophyta</taxon>
        <taxon>Embryophyta</taxon>
        <taxon>Tracheophyta</taxon>
        <taxon>Spermatophyta</taxon>
        <taxon>Magnoliopsida</taxon>
        <taxon>eudicotyledons</taxon>
        <taxon>Gunneridae</taxon>
        <taxon>Pentapetalae</taxon>
        <taxon>rosids</taxon>
        <taxon>fabids</taxon>
        <taxon>Malpighiales</taxon>
        <taxon>Linaceae</taxon>
        <taxon>Linum</taxon>
    </lineage>
</organism>
<proteinExistence type="predicted"/>
<gene>
    <name evidence="2" type="ORF">LITE_LOCUS46002</name>
</gene>
<keyword evidence="1" id="KW-0802">TPR repeat</keyword>
<dbReference type="PANTHER" id="PTHR47908:SF2">
    <property type="entry name" value="TETRATRICOPEPTIDE REPEAT (TPR)-LIKE SUPERFAMILY PROTEIN"/>
    <property type="match status" value="1"/>
</dbReference>
<accession>A0AAV0R4W6</accession>
<evidence type="ECO:0000313" key="3">
    <source>
        <dbReference type="Proteomes" id="UP001154282"/>
    </source>
</evidence>
<dbReference type="AlphaFoldDB" id="A0AAV0R4W6"/>
<feature type="repeat" description="TPR" evidence="1">
    <location>
        <begin position="84"/>
        <end position="117"/>
    </location>
</feature>
<protein>
    <submittedName>
        <fullName evidence="2">Uncharacterized protein</fullName>
    </submittedName>
</protein>
<dbReference type="PROSITE" id="PS50005">
    <property type="entry name" value="TPR"/>
    <property type="match status" value="1"/>
</dbReference>
<dbReference type="EMBL" id="CAMGYJ010000010">
    <property type="protein sequence ID" value="CAI0551497.1"/>
    <property type="molecule type" value="Genomic_DNA"/>
</dbReference>
<dbReference type="PANTHER" id="PTHR47908">
    <property type="match status" value="1"/>
</dbReference>
<keyword evidence="3" id="KW-1185">Reference proteome</keyword>
<dbReference type="InterPro" id="IPR019734">
    <property type="entry name" value="TPR_rpt"/>
</dbReference>
<dbReference type="Proteomes" id="UP001154282">
    <property type="component" value="Unassembled WGS sequence"/>
</dbReference>
<evidence type="ECO:0000313" key="2">
    <source>
        <dbReference type="EMBL" id="CAI0551497.1"/>
    </source>
</evidence>
<reference evidence="2" key="1">
    <citation type="submission" date="2022-08" db="EMBL/GenBank/DDBJ databases">
        <authorList>
            <person name="Gutierrez-Valencia J."/>
        </authorList>
    </citation>
    <scope>NUCLEOTIDE SEQUENCE</scope>
</reference>
<sequence>MEATWVTKFPLSSAALTNYPPPITASLPISRRTLFRSSESRHWVSYGIHSVTHYPLPKLTRRLFLPSVSGIWDAITGGDKAREAVLAVRRGMLLFRQGDVVGSLAEFDKAIELDPRQKACRKFESLWILVLLPFLMDELGVSFQICGKGDYLFTIWTERRTRVNKLLQTIECGIRSYAIRFEEGAEQFRLDVAMNPNDTEESIWCFLCEAQLFGVHEARKQFLEVGRDPRPVMREAYNMFRDGGDPEKLHFPMAARMSTSTPLYTLDFTMNARKKQIQLSSIWLQLASLYMGKNLMTIWLLLLKFTVNVEIGALTKRVKNKEESAHALIQVLCLSSVHHDVIPELSNWSQGKIG</sequence>
<dbReference type="GO" id="GO:0009507">
    <property type="term" value="C:chloroplast"/>
    <property type="evidence" value="ECO:0007669"/>
    <property type="project" value="TreeGrafter"/>
</dbReference>